<evidence type="ECO:0000313" key="10">
    <source>
        <dbReference type="EMBL" id="MBN8429658.1"/>
    </source>
</evidence>
<name>A0ABS3E361_9GAMM</name>
<organism evidence="10 11">
    <name type="scientific">Microbulbifer salipaludis</name>
    <dbReference type="NCBI Taxonomy" id="187980"/>
    <lineage>
        <taxon>Bacteria</taxon>
        <taxon>Pseudomonadati</taxon>
        <taxon>Pseudomonadota</taxon>
        <taxon>Gammaproteobacteria</taxon>
        <taxon>Cellvibrionales</taxon>
        <taxon>Microbulbiferaceae</taxon>
        <taxon>Microbulbifer</taxon>
    </lineage>
</organism>
<sequence length="523" mass="56989">MLRKINPEGFRNLVEAFDASVPVYAKKVAFSCVGQELTFSELDSCSRAFATYLLSVGLQSGDRMAIQLPNILAYPIAVWGALRAGVVIVNTNPMYTEREIHHQFKDADIKALLVYEGCLPVTGRIATKLGVPHVLVANAAKPDPEQVLPAGCAERFVAFGQVLSQFWDRLSPPAECSMESLAVLQYTGGTTGVSKGAMLTHGNLYASSWQTSSALDENERNDGIVIAPMPLYHIYGFTWNVISCCMNGVHSVLIPDPRNLDSLIQAMKTHRFTGFAGVNTLFAGLMRHPEFEQIDFSALRGSIAGGAALVSSVAEEWQRRTGTLLFEGYAMSETSSSLTCNVPTAHQLGTVGKPLPAMQVKVIDADGETLANGEAGELAVRGPQVLKGYWNRPEESVAVIDRDGWFRTGDVAVIQEDGFIRIVDRIKDMILVSGFNVYPNEIEDVLTAHPDVFECAAIGVSDERTGEAIKVFVVAASDSGDADSLREHCRKLLTPYKVPKHIEFIEALPKSAVGKVLRRDLRK</sequence>
<evidence type="ECO:0000256" key="7">
    <source>
        <dbReference type="ARBA" id="ARBA00042773"/>
    </source>
</evidence>
<reference evidence="10 11" key="1">
    <citation type="submission" date="2020-12" db="EMBL/GenBank/DDBJ databases">
        <title>Oil enriched cultivation method for isolating marine PHA-producing bacteria.</title>
        <authorList>
            <person name="Zheng W."/>
            <person name="Yu S."/>
            <person name="Huang Y."/>
        </authorList>
    </citation>
    <scope>NUCLEOTIDE SEQUENCE [LARGE SCALE GENOMIC DNA]</scope>
    <source>
        <strain evidence="10 11">SN0-2</strain>
    </source>
</reference>
<keyword evidence="4" id="KW-0472">Membrane</keyword>
<dbReference type="PROSITE" id="PS00455">
    <property type="entry name" value="AMP_BINDING"/>
    <property type="match status" value="1"/>
</dbReference>
<dbReference type="SUPFAM" id="SSF56801">
    <property type="entry name" value="Acetyl-CoA synthetase-like"/>
    <property type="match status" value="1"/>
</dbReference>
<evidence type="ECO:0000256" key="2">
    <source>
        <dbReference type="ARBA" id="ARBA00005005"/>
    </source>
</evidence>
<evidence type="ECO:0000313" key="11">
    <source>
        <dbReference type="Proteomes" id="UP000664293"/>
    </source>
</evidence>
<dbReference type="InterPro" id="IPR050237">
    <property type="entry name" value="ATP-dep_AMP-bd_enzyme"/>
</dbReference>
<dbReference type="Pfam" id="PF00501">
    <property type="entry name" value="AMP-binding"/>
    <property type="match status" value="1"/>
</dbReference>
<evidence type="ECO:0000256" key="4">
    <source>
        <dbReference type="ARBA" id="ARBA00023136"/>
    </source>
</evidence>
<dbReference type="CDD" id="cd05936">
    <property type="entry name" value="FC-FACS_FadD_like"/>
    <property type="match status" value="1"/>
</dbReference>
<comment type="caution">
    <text evidence="10">The sequence shown here is derived from an EMBL/GenBank/DDBJ whole genome shotgun (WGS) entry which is preliminary data.</text>
</comment>
<evidence type="ECO:0000256" key="6">
    <source>
        <dbReference type="ARBA" id="ARBA00039545"/>
    </source>
</evidence>
<evidence type="ECO:0000256" key="5">
    <source>
        <dbReference type="ARBA" id="ARBA00026121"/>
    </source>
</evidence>
<gene>
    <name evidence="10" type="ORF">JF535_02215</name>
</gene>
<accession>A0ABS3E361</accession>
<dbReference type="InterPro" id="IPR042099">
    <property type="entry name" value="ANL_N_sf"/>
</dbReference>
<protein>
    <recommendedName>
        <fullName evidence="6">Long-chain-fatty-acid--CoA ligase</fullName>
        <ecNumber evidence="5">6.2.1.3</ecNumber>
    </recommendedName>
    <alternativeName>
        <fullName evidence="7">Long-chain acyl-CoA synthetase</fullName>
    </alternativeName>
</protein>
<dbReference type="Proteomes" id="UP000664293">
    <property type="component" value="Unassembled WGS sequence"/>
</dbReference>
<evidence type="ECO:0000259" key="9">
    <source>
        <dbReference type="Pfam" id="PF13193"/>
    </source>
</evidence>
<dbReference type="Gene3D" id="3.30.300.30">
    <property type="match status" value="1"/>
</dbReference>
<feature type="domain" description="AMP-binding enzyme C-terminal" evidence="9">
    <location>
        <begin position="441"/>
        <end position="515"/>
    </location>
</feature>
<comment type="pathway">
    <text evidence="2">Lipid metabolism; fatty acid beta-oxidation.</text>
</comment>
<comment type="subcellular location">
    <subcellularLocation>
        <location evidence="1">Membrane</location>
        <topology evidence="1">Peripheral membrane protein</topology>
    </subcellularLocation>
</comment>
<dbReference type="InterPro" id="IPR045851">
    <property type="entry name" value="AMP-bd_C_sf"/>
</dbReference>
<dbReference type="Gene3D" id="3.40.50.12780">
    <property type="entry name" value="N-terminal domain of ligase-like"/>
    <property type="match status" value="1"/>
</dbReference>
<dbReference type="PANTHER" id="PTHR43767:SF8">
    <property type="entry name" value="LONG-CHAIN-FATTY-ACID--COA LIGASE"/>
    <property type="match status" value="1"/>
</dbReference>
<keyword evidence="3" id="KW-0436">Ligase</keyword>
<dbReference type="InterPro" id="IPR025110">
    <property type="entry name" value="AMP-bd_C"/>
</dbReference>
<proteinExistence type="predicted"/>
<evidence type="ECO:0000256" key="3">
    <source>
        <dbReference type="ARBA" id="ARBA00022598"/>
    </source>
</evidence>
<evidence type="ECO:0000256" key="1">
    <source>
        <dbReference type="ARBA" id="ARBA00004170"/>
    </source>
</evidence>
<dbReference type="EMBL" id="JAEKJR010000001">
    <property type="protein sequence ID" value="MBN8429658.1"/>
    <property type="molecule type" value="Genomic_DNA"/>
</dbReference>
<evidence type="ECO:0000259" key="8">
    <source>
        <dbReference type="Pfam" id="PF00501"/>
    </source>
</evidence>
<dbReference type="Pfam" id="PF13193">
    <property type="entry name" value="AMP-binding_C"/>
    <property type="match status" value="1"/>
</dbReference>
<keyword evidence="11" id="KW-1185">Reference proteome</keyword>
<dbReference type="PANTHER" id="PTHR43767">
    <property type="entry name" value="LONG-CHAIN-FATTY-ACID--COA LIGASE"/>
    <property type="match status" value="1"/>
</dbReference>
<dbReference type="EC" id="6.2.1.3" evidence="5"/>
<dbReference type="InterPro" id="IPR020845">
    <property type="entry name" value="AMP-binding_CS"/>
</dbReference>
<feature type="domain" description="AMP-dependent synthetase/ligase" evidence="8">
    <location>
        <begin position="18"/>
        <end position="390"/>
    </location>
</feature>
<dbReference type="InterPro" id="IPR000873">
    <property type="entry name" value="AMP-dep_synth/lig_dom"/>
</dbReference>